<evidence type="ECO:0000313" key="4">
    <source>
        <dbReference type="Proteomes" id="UP000215539"/>
    </source>
</evidence>
<accession>A0AAX2H1M4</accession>
<reference evidence="1 3" key="1">
    <citation type="submission" date="2016-02" db="EMBL/GenBank/DDBJ databases">
        <authorList>
            <person name="Holder M.E."/>
            <person name="Ajami N.J."/>
            <person name="Petrosino J.F."/>
        </authorList>
    </citation>
    <scope>NUCLEOTIDE SEQUENCE [LARGE SCALE GENOMIC DNA]</scope>
    <source>
        <strain evidence="1 3">CCUG 32990</strain>
    </source>
</reference>
<name>A0AAX2H1M4_9FLAO</name>
<proteinExistence type="predicted"/>
<gene>
    <name evidence="1" type="ORF">AXF12_11695</name>
    <name evidence="2" type="ORF">SAMEA44541418_01804</name>
</gene>
<dbReference type="Proteomes" id="UP000215539">
    <property type="component" value="Chromosome 1"/>
</dbReference>
<protein>
    <submittedName>
        <fullName evidence="1">ABC transporter ATPase</fullName>
    </submittedName>
</protein>
<dbReference type="EMBL" id="LT906449">
    <property type="protein sequence ID" value="SNV13907.1"/>
    <property type="molecule type" value="Genomic_DNA"/>
</dbReference>
<dbReference type="AlphaFoldDB" id="A0AAX2H1M4"/>
<dbReference type="RefSeq" id="WP_066431523.1">
    <property type="nucleotide sequence ID" value="NZ_CP014227.1"/>
</dbReference>
<sequence length="160" mass="18777">MYVDFNELPENARVWIYQSPRSFTPTEQEEIADKLQDYLDEWTAHGSQLLASFQLRYNRFIIIGANQDVHAVSGCSLDALVRFIQQLGAEYNVDLLDRMNVSYRQGEHIAYKPLTDFKKMVKDKAVSAQTIVFNNLVNDKSEYEQYWEVPMAESWHNRFL</sequence>
<keyword evidence="3" id="KW-1185">Reference proteome</keyword>
<dbReference type="EMBL" id="CP014227">
    <property type="protein sequence ID" value="AMD86109.1"/>
    <property type="molecule type" value="Genomic_DNA"/>
</dbReference>
<reference evidence="2 4" key="2">
    <citation type="submission" date="2017-06" db="EMBL/GenBank/DDBJ databases">
        <authorList>
            <consortium name="Pathogen Informatics"/>
        </authorList>
    </citation>
    <scope>NUCLEOTIDE SEQUENCE [LARGE SCALE GENOMIC DNA]</scope>
    <source>
        <strain evidence="2 4">NCTC12947</strain>
    </source>
</reference>
<evidence type="ECO:0000313" key="2">
    <source>
        <dbReference type="EMBL" id="SNV13907.1"/>
    </source>
</evidence>
<dbReference type="Proteomes" id="UP000065822">
    <property type="component" value="Chromosome"/>
</dbReference>
<organism evidence="2 4">
    <name type="scientific">Capnocytophaga haemolytica</name>
    <dbReference type="NCBI Taxonomy" id="45243"/>
    <lineage>
        <taxon>Bacteria</taxon>
        <taxon>Pseudomonadati</taxon>
        <taxon>Bacteroidota</taxon>
        <taxon>Flavobacteriia</taxon>
        <taxon>Flavobacteriales</taxon>
        <taxon>Flavobacteriaceae</taxon>
        <taxon>Capnocytophaga</taxon>
    </lineage>
</organism>
<evidence type="ECO:0000313" key="1">
    <source>
        <dbReference type="EMBL" id="AMD86109.1"/>
    </source>
</evidence>
<evidence type="ECO:0000313" key="3">
    <source>
        <dbReference type="Proteomes" id="UP000065822"/>
    </source>
</evidence>
<dbReference type="KEGG" id="chg:AXF12_11695"/>